<dbReference type="AlphaFoldDB" id="A0A9D4Y0W8"/>
<evidence type="ECO:0000313" key="2">
    <source>
        <dbReference type="EMBL" id="KAI5428860.1"/>
    </source>
</evidence>
<dbReference type="PROSITE" id="PS50181">
    <property type="entry name" value="FBOX"/>
    <property type="match status" value="1"/>
</dbReference>
<dbReference type="OrthoDB" id="1390446at2759"/>
<proteinExistence type="predicted"/>
<sequence length="274" mass="31371">MKNNKSNNSYSNDHLFYEILVRIFTVLHVADLAKASMVCKAWNVASRAPELWKTLDLNELGMDLPLRPYAWFGEHSSKKMTQILKYASSLGGENISCLIFNYYVYLTNAHLISIAERTPNLKMLVLPITGNISKFGVETAMRSWRNIESITITEMFKNVNFFEVVGKYCKNIVRLKFTCSFEKGQAEGIVKYIPNLRTLIIRNVMVSMTGLCHVLNSLEHLEVVNLCHCLLTDLLDGSFRIYYIRDLQKRVNFSGELTVCNESSCLPSTNRLEE</sequence>
<dbReference type="Gramene" id="Psat03G0374000-T1">
    <property type="protein sequence ID" value="KAI5428860.1"/>
    <property type="gene ID" value="KIW84_033740"/>
</dbReference>
<dbReference type="EMBL" id="JAMSHJ010000003">
    <property type="protein sequence ID" value="KAI5428860.1"/>
    <property type="molecule type" value="Genomic_DNA"/>
</dbReference>
<name>A0A9D4Y0W8_PEA</name>
<dbReference type="Gramene" id="Psat3g113640.1">
    <property type="protein sequence ID" value="Psat3g113640.1.cds"/>
    <property type="gene ID" value="Psat3g113640"/>
</dbReference>
<dbReference type="Proteomes" id="UP001058974">
    <property type="component" value="Chromosome 3"/>
</dbReference>
<evidence type="ECO:0000313" key="3">
    <source>
        <dbReference type="Proteomes" id="UP001058974"/>
    </source>
</evidence>
<dbReference type="InterPro" id="IPR032675">
    <property type="entry name" value="LRR_dom_sf"/>
</dbReference>
<dbReference type="PANTHER" id="PTHR38926">
    <property type="entry name" value="F-BOX DOMAIN CONTAINING PROTEIN, EXPRESSED"/>
    <property type="match status" value="1"/>
</dbReference>
<dbReference type="PANTHER" id="PTHR38926:SF10">
    <property type="entry name" value="F-BOX DOMAIN-CONTAINING PROTEIN"/>
    <property type="match status" value="1"/>
</dbReference>
<organism evidence="2 3">
    <name type="scientific">Pisum sativum</name>
    <name type="common">Garden pea</name>
    <name type="synonym">Lathyrus oleraceus</name>
    <dbReference type="NCBI Taxonomy" id="3888"/>
    <lineage>
        <taxon>Eukaryota</taxon>
        <taxon>Viridiplantae</taxon>
        <taxon>Streptophyta</taxon>
        <taxon>Embryophyta</taxon>
        <taxon>Tracheophyta</taxon>
        <taxon>Spermatophyta</taxon>
        <taxon>Magnoliopsida</taxon>
        <taxon>eudicotyledons</taxon>
        <taxon>Gunneridae</taxon>
        <taxon>Pentapetalae</taxon>
        <taxon>rosids</taxon>
        <taxon>fabids</taxon>
        <taxon>Fabales</taxon>
        <taxon>Fabaceae</taxon>
        <taxon>Papilionoideae</taxon>
        <taxon>50 kb inversion clade</taxon>
        <taxon>NPAAA clade</taxon>
        <taxon>Hologalegina</taxon>
        <taxon>IRL clade</taxon>
        <taxon>Fabeae</taxon>
        <taxon>Lathyrus</taxon>
    </lineage>
</organism>
<dbReference type="Pfam" id="PF12937">
    <property type="entry name" value="F-box-like"/>
    <property type="match status" value="1"/>
</dbReference>
<dbReference type="SUPFAM" id="SSF52047">
    <property type="entry name" value="RNI-like"/>
    <property type="match status" value="1"/>
</dbReference>
<accession>A0A9D4Y0W8</accession>
<dbReference type="SUPFAM" id="SSF81383">
    <property type="entry name" value="F-box domain"/>
    <property type="match status" value="1"/>
</dbReference>
<feature type="domain" description="F-box" evidence="1">
    <location>
        <begin position="9"/>
        <end position="55"/>
    </location>
</feature>
<evidence type="ECO:0000259" key="1">
    <source>
        <dbReference type="PROSITE" id="PS50181"/>
    </source>
</evidence>
<comment type="caution">
    <text evidence="2">The sequence shown here is derived from an EMBL/GenBank/DDBJ whole genome shotgun (WGS) entry which is preliminary data.</text>
</comment>
<gene>
    <name evidence="2" type="ORF">KIW84_033740</name>
</gene>
<reference evidence="2 3" key="1">
    <citation type="journal article" date="2022" name="Nat. Genet.">
        <title>Improved pea reference genome and pan-genome highlight genomic features and evolutionary characteristics.</title>
        <authorList>
            <person name="Yang T."/>
            <person name="Liu R."/>
            <person name="Luo Y."/>
            <person name="Hu S."/>
            <person name="Wang D."/>
            <person name="Wang C."/>
            <person name="Pandey M.K."/>
            <person name="Ge S."/>
            <person name="Xu Q."/>
            <person name="Li N."/>
            <person name="Li G."/>
            <person name="Huang Y."/>
            <person name="Saxena R.K."/>
            <person name="Ji Y."/>
            <person name="Li M."/>
            <person name="Yan X."/>
            <person name="He Y."/>
            <person name="Liu Y."/>
            <person name="Wang X."/>
            <person name="Xiang C."/>
            <person name="Varshney R.K."/>
            <person name="Ding H."/>
            <person name="Gao S."/>
            <person name="Zong X."/>
        </authorList>
    </citation>
    <scope>NUCLEOTIDE SEQUENCE [LARGE SCALE GENOMIC DNA]</scope>
    <source>
        <strain evidence="2 3">cv. Zhongwan 6</strain>
    </source>
</reference>
<dbReference type="InterPro" id="IPR001810">
    <property type="entry name" value="F-box_dom"/>
</dbReference>
<protein>
    <recommendedName>
        <fullName evidence="1">F-box domain-containing protein</fullName>
    </recommendedName>
</protein>
<dbReference type="Gene3D" id="3.80.10.10">
    <property type="entry name" value="Ribonuclease Inhibitor"/>
    <property type="match status" value="1"/>
</dbReference>
<dbReference type="InterPro" id="IPR036047">
    <property type="entry name" value="F-box-like_dom_sf"/>
</dbReference>
<dbReference type="Gene3D" id="1.20.1280.50">
    <property type="match status" value="1"/>
</dbReference>
<keyword evidence="3" id="KW-1185">Reference proteome</keyword>